<evidence type="ECO:0000259" key="14">
    <source>
        <dbReference type="Pfam" id="PF01756"/>
    </source>
</evidence>
<dbReference type="PANTHER" id="PTHR10909">
    <property type="entry name" value="ELECTRON TRANSPORT OXIDOREDUCTASE"/>
    <property type="match status" value="1"/>
</dbReference>
<feature type="domain" description="Acyl-coenzyme A oxidase N-terminal" evidence="15">
    <location>
        <begin position="20"/>
        <end position="147"/>
    </location>
</feature>
<evidence type="ECO:0000256" key="2">
    <source>
        <dbReference type="ARBA" id="ARBA00004275"/>
    </source>
</evidence>
<dbReference type="GO" id="GO:0071949">
    <property type="term" value="F:FAD binding"/>
    <property type="evidence" value="ECO:0007669"/>
    <property type="project" value="InterPro"/>
</dbReference>
<sequence length="697" mass="79478">MSTITENEDLRKERAKCTFNIEELTYLLDDGYENTRRRRDLENKVLSTKGLLDEIPEEYLSHKEKYENVIRKCVKLHRALLEYDDLRDKPIDEKIKAILRDTVSLAVTKDNSPMMLHSGMFLMAIEGQANEKQQEYWLKRGRNMEIIGTYAQTELGHGTFLRGLELRATYDEKTEEFILHSPTLTSYKWWPGGLAHTANYAIVMAQLYIKDKCYGMQPFMVQLRDEETHMPLPGIKVGEIGPKLGFNTVNNGFLGFENVRIPRDRMLMKNAQVLKDGTFIASPNSKLTYNTMVNVRVLIVNTVAKYLSSASTIAVRYAAVRRQSQMKPGEPEPQILDYVTQQHKLMIAIATSHAYHFTVRWLYDVSDTVKENITKGQLDTLPELHVLACALKVLSSSECTSLVEVCRRACGGHGYMLSSNLPQLYGVCTATMTYEGENTVLLLQVARSLVKAWDRAARGQPLSPSMSYIENKTLAAKWDASLDGIVRNFQIVSRSKLASSVASFQQYMKSGLSYEDAWNKASVQLIAAAEAHGRAIVLAIYKQQIEKQARNVSLPLRDVLHQLLELYMVYWTLEKVGDLLLYTQISERDVKALQRRYEDLLEILRPNAVGLVDAFDIRDEVLCSTLGSYDGRVYERLMEEAMKSPLNKEPVLCSTLGSYDGRVYERLMEEAMKSPLNKEPVNDTFHKYLKPFMRGKL</sequence>
<comment type="pathway">
    <text evidence="3">Lipid metabolism; peroxisomal fatty acid beta-oxidation.</text>
</comment>
<evidence type="ECO:0000256" key="7">
    <source>
        <dbReference type="ARBA" id="ARBA00022832"/>
    </source>
</evidence>
<feature type="binding site" evidence="13">
    <location>
        <position position="192"/>
    </location>
    <ligand>
        <name>FAD</name>
        <dbReference type="ChEBI" id="CHEBI:57692"/>
    </ligand>
</feature>
<dbReference type="Pfam" id="PF01756">
    <property type="entry name" value="ACOX"/>
    <property type="match status" value="2"/>
</dbReference>
<dbReference type="Gene3D" id="1.20.140.10">
    <property type="entry name" value="Butyryl-CoA Dehydrogenase, subunit A, domain 3"/>
    <property type="match status" value="2"/>
</dbReference>
<dbReference type="GO" id="GO:0005504">
    <property type="term" value="F:fatty acid binding"/>
    <property type="evidence" value="ECO:0007669"/>
    <property type="project" value="TreeGrafter"/>
</dbReference>
<evidence type="ECO:0000259" key="16">
    <source>
        <dbReference type="Pfam" id="PF22924"/>
    </source>
</evidence>
<feature type="domain" description="Acyl-CoA oxidase C-alpha1" evidence="16">
    <location>
        <begin position="289"/>
        <end position="450"/>
    </location>
</feature>
<dbReference type="FunFam" id="1.20.140.10:FF:000005">
    <property type="entry name" value="Acyl-coenzyme A oxidase"/>
    <property type="match status" value="1"/>
</dbReference>
<dbReference type="GO" id="GO:0033540">
    <property type="term" value="P:fatty acid beta-oxidation using acyl-CoA oxidase"/>
    <property type="evidence" value="ECO:0007669"/>
    <property type="project" value="TreeGrafter"/>
</dbReference>
<dbReference type="PIRSF" id="PIRSF000168">
    <property type="entry name" value="Acyl-CoA_oxidase"/>
    <property type="match status" value="1"/>
</dbReference>
<keyword evidence="8" id="KW-0560">Oxidoreductase</keyword>
<keyword evidence="9" id="KW-0443">Lipid metabolism</keyword>
<evidence type="ECO:0000256" key="11">
    <source>
        <dbReference type="PIRNR" id="PIRNR000168"/>
    </source>
</evidence>
<evidence type="ECO:0000259" key="15">
    <source>
        <dbReference type="Pfam" id="PF14749"/>
    </source>
</evidence>
<feature type="domain" description="Acyl-CoA oxidase C-terminal" evidence="14">
    <location>
        <begin position="482"/>
        <end position="650"/>
    </location>
</feature>
<gene>
    <name evidence="17" type="ORF">KGM_201423</name>
</gene>
<name>A0A212EHS8_DANPL</name>
<dbReference type="InterPro" id="IPR012258">
    <property type="entry name" value="Acyl-CoA_oxidase"/>
</dbReference>
<dbReference type="PANTHER" id="PTHR10909:SF250">
    <property type="entry name" value="PEROXISOMAL ACYL-COENZYME A OXIDASE 1"/>
    <property type="match status" value="1"/>
</dbReference>
<dbReference type="InterPro" id="IPR009100">
    <property type="entry name" value="AcylCoA_DH/oxidase_NM_dom_sf"/>
</dbReference>
<dbReference type="InParanoid" id="A0A212EHS8"/>
<dbReference type="EMBL" id="AGBW02014804">
    <property type="protein sequence ID" value="OWR41035.1"/>
    <property type="molecule type" value="Genomic_DNA"/>
</dbReference>
<dbReference type="KEGG" id="dpl:KGM_201423"/>
<comment type="subcellular location">
    <subcellularLocation>
        <location evidence="2">Peroxisome</location>
    </subcellularLocation>
</comment>
<comment type="similarity">
    <text evidence="4 11">Belongs to the acyl-CoA oxidase family.</text>
</comment>
<dbReference type="FunFam" id="1.20.140.10:FF:000013">
    <property type="entry name" value="Acyl-coenzyme A oxidase"/>
    <property type="match status" value="1"/>
</dbReference>
<dbReference type="Pfam" id="PF22924">
    <property type="entry name" value="ACOX_C_alpha1"/>
    <property type="match status" value="1"/>
</dbReference>
<dbReference type="STRING" id="278856.A0A212EHS8"/>
<keyword evidence="10" id="KW-0576">Peroxisome</keyword>
<evidence type="ECO:0000313" key="17">
    <source>
        <dbReference type="EMBL" id="OWR41035.1"/>
    </source>
</evidence>
<dbReference type="InterPro" id="IPR037069">
    <property type="entry name" value="AcylCoA_DH/ox_N_sf"/>
</dbReference>
<proteinExistence type="inferred from homology"/>
<evidence type="ECO:0000256" key="5">
    <source>
        <dbReference type="ARBA" id="ARBA00022630"/>
    </source>
</evidence>
<dbReference type="InterPro" id="IPR046373">
    <property type="entry name" value="Acyl-CoA_Oxase/DH_mid-dom_sf"/>
</dbReference>
<evidence type="ECO:0000256" key="6">
    <source>
        <dbReference type="ARBA" id="ARBA00022827"/>
    </source>
</evidence>
<dbReference type="InterPro" id="IPR055060">
    <property type="entry name" value="ACOX_C_alpha1"/>
</dbReference>
<evidence type="ECO:0000256" key="9">
    <source>
        <dbReference type="ARBA" id="ARBA00023098"/>
    </source>
</evidence>
<keyword evidence="6 11" id="KW-0274">FAD</keyword>
<dbReference type="InterPro" id="IPR029320">
    <property type="entry name" value="Acyl-CoA_ox_N"/>
</dbReference>
<evidence type="ECO:0000256" key="1">
    <source>
        <dbReference type="ARBA" id="ARBA00001974"/>
    </source>
</evidence>
<comment type="cofactor">
    <cofactor evidence="1">
        <name>FAD</name>
        <dbReference type="ChEBI" id="CHEBI:57692"/>
    </cofactor>
</comment>
<dbReference type="Gene3D" id="1.10.540.10">
    <property type="entry name" value="Acyl-CoA dehydrogenase/oxidase, N-terminal domain"/>
    <property type="match status" value="1"/>
</dbReference>
<dbReference type="SUPFAM" id="SSF56645">
    <property type="entry name" value="Acyl-CoA dehydrogenase NM domain-like"/>
    <property type="match status" value="1"/>
</dbReference>
<keyword evidence="7" id="KW-0276">Fatty acid metabolism</keyword>
<keyword evidence="18" id="KW-1185">Reference proteome</keyword>
<evidence type="ECO:0000256" key="12">
    <source>
        <dbReference type="PIRSR" id="PIRSR000168-1"/>
    </source>
</evidence>
<feature type="domain" description="Acyl-CoA oxidase C-terminal" evidence="14">
    <location>
        <begin position="651"/>
        <end position="693"/>
    </location>
</feature>
<dbReference type="Pfam" id="PF14749">
    <property type="entry name" value="Acyl-CoA_ox_N"/>
    <property type="match status" value="1"/>
</dbReference>
<evidence type="ECO:0000256" key="3">
    <source>
        <dbReference type="ARBA" id="ARBA00004846"/>
    </source>
</evidence>
<dbReference type="InterPro" id="IPR002655">
    <property type="entry name" value="Acyl-CoA_oxidase_C"/>
</dbReference>
<feature type="active site" description="Proton acceptor" evidence="12">
    <location>
        <position position="435"/>
    </location>
</feature>
<protein>
    <recommendedName>
        <fullName evidence="11">Acyl-coenzyme A oxidase</fullName>
    </recommendedName>
</protein>
<evidence type="ECO:0000256" key="10">
    <source>
        <dbReference type="ARBA" id="ARBA00023140"/>
    </source>
</evidence>
<dbReference type="GO" id="GO:0005777">
    <property type="term" value="C:peroxisome"/>
    <property type="evidence" value="ECO:0007669"/>
    <property type="project" value="UniProtKB-SubCell"/>
</dbReference>
<dbReference type="SUPFAM" id="SSF47203">
    <property type="entry name" value="Acyl-CoA dehydrogenase C-terminal domain-like"/>
    <property type="match status" value="3"/>
</dbReference>
<evidence type="ECO:0000256" key="13">
    <source>
        <dbReference type="PIRSR" id="PIRSR000168-2"/>
    </source>
</evidence>
<dbReference type="AlphaFoldDB" id="A0A212EHS8"/>
<comment type="caution">
    <text evidence="17">The sequence shown here is derived from an EMBL/GenBank/DDBJ whole genome shotgun (WGS) entry which is preliminary data.</text>
</comment>
<dbReference type="GO" id="GO:0003997">
    <property type="term" value="F:acyl-CoA oxidase activity"/>
    <property type="evidence" value="ECO:0007669"/>
    <property type="project" value="InterPro"/>
</dbReference>
<evidence type="ECO:0000256" key="8">
    <source>
        <dbReference type="ARBA" id="ARBA00023002"/>
    </source>
</evidence>
<evidence type="ECO:0000313" key="18">
    <source>
        <dbReference type="Proteomes" id="UP000007151"/>
    </source>
</evidence>
<keyword evidence="5 11" id="KW-0285">Flavoprotein</keyword>
<dbReference type="GO" id="GO:0055088">
    <property type="term" value="P:lipid homeostasis"/>
    <property type="evidence" value="ECO:0007669"/>
    <property type="project" value="TreeGrafter"/>
</dbReference>
<dbReference type="Proteomes" id="UP000007151">
    <property type="component" value="Unassembled WGS sequence"/>
</dbReference>
<dbReference type="FunFam" id="2.40.110.10:FF:000003">
    <property type="entry name" value="Acyl-coenzyme A oxidase"/>
    <property type="match status" value="1"/>
</dbReference>
<dbReference type="eggNOG" id="KOG0136">
    <property type="taxonomic scope" value="Eukaryota"/>
</dbReference>
<organism evidence="17 18">
    <name type="scientific">Danaus plexippus plexippus</name>
    <dbReference type="NCBI Taxonomy" id="278856"/>
    <lineage>
        <taxon>Eukaryota</taxon>
        <taxon>Metazoa</taxon>
        <taxon>Ecdysozoa</taxon>
        <taxon>Arthropoda</taxon>
        <taxon>Hexapoda</taxon>
        <taxon>Insecta</taxon>
        <taxon>Pterygota</taxon>
        <taxon>Neoptera</taxon>
        <taxon>Endopterygota</taxon>
        <taxon>Lepidoptera</taxon>
        <taxon>Glossata</taxon>
        <taxon>Ditrysia</taxon>
        <taxon>Papilionoidea</taxon>
        <taxon>Nymphalidae</taxon>
        <taxon>Danainae</taxon>
        <taxon>Danaini</taxon>
        <taxon>Danaina</taxon>
        <taxon>Danaus</taxon>
        <taxon>Danaus</taxon>
    </lineage>
</organism>
<dbReference type="FunCoup" id="A0A212EHS8">
    <property type="interactions" value="1436"/>
</dbReference>
<accession>A0A212EHS8</accession>
<dbReference type="Gene3D" id="2.40.110.10">
    <property type="entry name" value="Butyryl-CoA Dehydrogenase, subunit A, domain 2"/>
    <property type="match status" value="1"/>
</dbReference>
<dbReference type="InterPro" id="IPR036250">
    <property type="entry name" value="AcylCo_DH-like_C"/>
</dbReference>
<evidence type="ECO:0000256" key="4">
    <source>
        <dbReference type="ARBA" id="ARBA00006288"/>
    </source>
</evidence>
<feature type="binding site" evidence="13">
    <location>
        <position position="153"/>
    </location>
    <ligand>
        <name>FAD</name>
        <dbReference type="ChEBI" id="CHEBI:57692"/>
    </ligand>
</feature>
<reference evidence="17 18" key="1">
    <citation type="journal article" date="2011" name="Cell">
        <title>The monarch butterfly genome yields insights into long-distance migration.</title>
        <authorList>
            <person name="Zhan S."/>
            <person name="Merlin C."/>
            <person name="Boore J.L."/>
            <person name="Reppert S.M."/>
        </authorList>
    </citation>
    <scope>NUCLEOTIDE SEQUENCE [LARGE SCALE GENOMIC DNA]</scope>
    <source>
        <strain evidence="17">F-2</strain>
    </source>
</reference>